<dbReference type="InterPro" id="IPR042099">
    <property type="entry name" value="ANL_N_sf"/>
</dbReference>
<organism evidence="4 5">
    <name type="scientific">Dactylosporangium vinaceum</name>
    <dbReference type="NCBI Taxonomy" id="53362"/>
    <lineage>
        <taxon>Bacteria</taxon>
        <taxon>Bacillati</taxon>
        <taxon>Actinomycetota</taxon>
        <taxon>Actinomycetes</taxon>
        <taxon>Micromonosporales</taxon>
        <taxon>Micromonosporaceae</taxon>
        <taxon>Dactylosporangium</taxon>
    </lineage>
</organism>
<dbReference type="InterPro" id="IPR000873">
    <property type="entry name" value="AMP-dep_synth/lig_dom"/>
</dbReference>
<feature type="compositionally biased region" description="Basic and acidic residues" evidence="1">
    <location>
        <begin position="190"/>
        <end position="203"/>
    </location>
</feature>
<accession>A0ABV5MRR8</accession>
<dbReference type="PANTHER" id="PTHR43767">
    <property type="entry name" value="LONG-CHAIN-FATTY-ACID--COA LIGASE"/>
    <property type="match status" value="1"/>
</dbReference>
<dbReference type="RefSeq" id="WP_223104254.1">
    <property type="nucleotide sequence ID" value="NZ_CP061913.1"/>
</dbReference>
<dbReference type="InterPro" id="IPR025110">
    <property type="entry name" value="AMP-bd_C"/>
</dbReference>
<dbReference type="Pfam" id="PF13193">
    <property type="entry name" value="AMP-binding_C"/>
    <property type="match status" value="1"/>
</dbReference>
<sequence length="589" mass="62604">MHFPPGTAPAAGSVHERYVADRLADVGRWGAETLPDVVRRHAREHPDGLAFIAGADRMTWRDFDAWSTAFAQQLVQSGLAKGARVGVLLPDGVEVHVAYLAAMKAGVVVVAIGPRAARLEVRHLLTVGGATALVSLNEHRGEPVAGLIDGLGIDTHIVLGPGSIMDAHTSSSAANAPAHPSNDSGKPAHSHTDGGPDIARSDTDGGPDQPHSHTDGDATLHGRQLGLGDIHLLNSTSGTTGMPKCVVHNQNRWFYYHELAVECGDLRTDEVFLTLIPAPYGFAQWTANFTPTLLGAPTVVMPRFSADEALRLIERERVTVVCCVSTQFIMMLNSPVLDEVDLSSLRCMFTGGEAVPFERAAEFERRTGAKVLQFFGSNETGALSRTSVTDTVEQRLRTAGKVIDEMQVRLFAEDGTDVTAVGGPGQAACAGPATCLGYFADPEANDKLFTPDGWMLTGDICTIDADGYLRVVDRKSDFIIRGGKNISAAAVEDQVGTHPAVAMVAAVAVPDPTFGERVCAFVVLREAATLDLHDLRAHLDARGVSRENWPERLEIVDDLPRGSGGKVAKSQLRDRLRAVAGAATGSSGS</sequence>
<feature type="compositionally biased region" description="Basic and acidic residues" evidence="1">
    <location>
        <begin position="210"/>
        <end position="220"/>
    </location>
</feature>
<feature type="compositionally biased region" description="Low complexity" evidence="1">
    <location>
        <begin position="168"/>
        <end position="184"/>
    </location>
</feature>
<dbReference type="Gene3D" id="3.30.300.30">
    <property type="match status" value="1"/>
</dbReference>
<evidence type="ECO:0000313" key="5">
    <source>
        <dbReference type="Proteomes" id="UP001589608"/>
    </source>
</evidence>
<dbReference type="Pfam" id="PF00501">
    <property type="entry name" value="AMP-binding"/>
    <property type="match status" value="1"/>
</dbReference>
<dbReference type="InterPro" id="IPR050237">
    <property type="entry name" value="ATP-dep_AMP-bd_enzyme"/>
</dbReference>
<gene>
    <name evidence="4" type="ORF">ACFFTR_51320</name>
</gene>
<feature type="domain" description="AMP-binding enzyme C-terminal" evidence="3">
    <location>
        <begin position="491"/>
        <end position="566"/>
    </location>
</feature>
<dbReference type="SUPFAM" id="SSF56801">
    <property type="entry name" value="Acetyl-CoA synthetase-like"/>
    <property type="match status" value="1"/>
</dbReference>
<evidence type="ECO:0000259" key="2">
    <source>
        <dbReference type="Pfam" id="PF00501"/>
    </source>
</evidence>
<proteinExistence type="predicted"/>
<evidence type="ECO:0000259" key="3">
    <source>
        <dbReference type="Pfam" id="PF13193"/>
    </source>
</evidence>
<dbReference type="PANTHER" id="PTHR43767:SF1">
    <property type="entry name" value="NONRIBOSOMAL PEPTIDE SYNTHASE PES1 (EUROFUNG)-RELATED"/>
    <property type="match status" value="1"/>
</dbReference>
<feature type="domain" description="AMP-dependent synthetase/ligase" evidence="2">
    <location>
        <begin position="39"/>
        <end position="439"/>
    </location>
</feature>
<reference evidence="4 5" key="1">
    <citation type="submission" date="2024-09" db="EMBL/GenBank/DDBJ databases">
        <authorList>
            <person name="Sun Q."/>
            <person name="Mori K."/>
        </authorList>
    </citation>
    <scope>NUCLEOTIDE SEQUENCE [LARGE SCALE GENOMIC DNA]</scope>
    <source>
        <strain evidence="4 5">JCM 3307</strain>
    </source>
</reference>
<dbReference type="Proteomes" id="UP001589608">
    <property type="component" value="Unassembled WGS sequence"/>
</dbReference>
<feature type="region of interest" description="Disordered" evidence="1">
    <location>
        <begin position="168"/>
        <end position="221"/>
    </location>
</feature>
<name>A0ABV5MRR8_9ACTN</name>
<dbReference type="Gene3D" id="3.40.50.12780">
    <property type="entry name" value="N-terminal domain of ligase-like"/>
    <property type="match status" value="1"/>
</dbReference>
<evidence type="ECO:0000313" key="4">
    <source>
        <dbReference type="EMBL" id="MFB9451510.1"/>
    </source>
</evidence>
<keyword evidence="5" id="KW-1185">Reference proteome</keyword>
<dbReference type="InterPro" id="IPR045851">
    <property type="entry name" value="AMP-bd_C_sf"/>
</dbReference>
<protein>
    <submittedName>
        <fullName evidence="4">Class I adenylate-forming enzyme family protein</fullName>
    </submittedName>
</protein>
<comment type="caution">
    <text evidence="4">The sequence shown here is derived from an EMBL/GenBank/DDBJ whole genome shotgun (WGS) entry which is preliminary data.</text>
</comment>
<evidence type="ECO:0000256" key="1">
    <source>
        <dbReference type="SAM" id="MobiDB-lite"/>
    </source>
</evidence>
<dbReference type="EMBL" id="JBHMCA010000090">
    <property type="protein sequence ID" value="MFB9451510.1"/>
    <property type="molecule type" value="Genomic_DNA"/>
</dbReference>